<accession>A0AAV4W5Q8</accession>
<dbReference type="EMBL" id="BPLR01015720">
    <property type="protein sequence ID" value="GIY78160.1"/>
    <property type="molecule type" value="Genomic_DNA"/>
</dbReference>
<gene>
    <name evidence="1" type="primary">AVEN_83949_1</name>
    <name evidence="1" type="ORF">CEXT_616401</name>
</gene>
<evidence type="ECO:0000313" key="1">
    <source>
        <dbReference type="EMBL" id="GIY78160.1"/>
    </source>
</evidence>
<keyword evidence="2" id="KW-1185">Reference proteome</keyword>
<sequence>MVKNGKPSPFLSWWRYDNPLKGGPPVSSHGQVRSDYTFIPRRTDHHTTLICKSVNNNITAPTIVSVQIELYRGDLGVWITTKRLRLVYKFAKLKFACYKRIPLPWKDIMDPLTINDISEREVSKAFYQQYHPLNQYRGTFQMGIL</sequence>
<organism evidence="1 2">
    <name type="scientific">Caerostris extrusa</name>
    <name type="common">Bark spider</name>
    <name type="synonym">Caerostris bankana</name>
    <dbReference type="NCBI Taxonomy" id="172846"/>
    <lineage>
        <taxon>Eukaryota</taxon>
        <taxon>Metazoa</taxon>
        <taxon>Ecdysozoa</taxon>
        <taxon>Arthropoda</taxon>
        <taxon>Chelicerata</taxon>
        <taxon>Arachnida</taxon>
        <taxon>Araneae</taxon>
        <taxon>Araneomorphae</taxon>
        <taxon>Entelegynae</taxon>
        <taxon>Araneoidea</taxon>
        <taxon>Araneidae</taxon>
        <taxon>Caerostris</taxon>
    </lineage>
</organism>
<dbReference type="InterPro" id="IPR036179">
    <property type="entry name" value="Ig-like_dom_sf"/>
</dbReference>
<dbReference type="Gene3D" id="2.60.40.10">
    <property type="entry name" value="Immunoglobulins"/>
    <property type="match status" value="1"/>
</dbReference>
<protein>
    <recommendedName>
        <fullName evidence="3">LAGLIDADG homing endonuclease</fullName>
    </recommendedName>
</protein>
<evidence type="ECO:0000313" key="2">
    <source>
        <dbReference type="Proteomes" id="UP001054945"/>
    </source>
</evidence>
<dbReference type="SUPFAM" id="SSF48726">
    <property type="entry name" value="Immunoglobulin"/>
    <property type="match status" value="1"/>
</dbReference>
<name>A0AAV4W5Q8_CAEEX</name>
<proteinExistence type="predicted"/>
<dbReference type="Proteomes" id="UP001054945">
    <property type="component" value="Unassembled WGS sequence"/>
</dbReference>
<dbReference type="InterPro" id="IPR013783">
    <property type="entry name" value="Ig-like_fold"/>
</dbReference>
<dbReference type="AlphaFoldDB" id="A0AAV4W5Q8"/>
<evidence type="ECO:0008006" key="3">
    <source>
        <dbReference type="Google" id="ProtNLM"/>
    </source>
</evidence>
<comment type="caution">
    <text evidence="1">The sequence shown here is derived from an EMBL/GenBank/DDBJ whole genome shotgun (WGS) entry which is preliminary data.</text>
</comment>
<reference evidence="1 2" key="1">
    <citation type="submission" date="2021-06" db="EMBL/GenBank/DDBJ databases">
        <title>Caerostris extrusa draft genome.</title>
        <authorList>
            <person name="Kono N."/>
            <person name="Arakawa K."/>
        </authorList>
    </citation>
    <scope>NUCLEOTIDE SEQUENCE [LARGE SCALE GENOMIC DNA]</scope>
</reference>